<dbReference type="Gene3D" id="1.10.274.100">
    <property type="entry name" value="RNA polymerase Rpb1, domain 3"/>
    <property type="match status" value="1"/>
</dbReference>
<comment type="cofactor">
    <cofactor evidence="7">
        <name>Zn(2+)</name>
        <dbReference type="ChEBI" id="CHEBI:29105"/>
    </cofactor>
    <text evidence="7">Binds 2 Zn(2+) ions per subunit.</text>
</comment>
<dbReference type="GO" id="GO:0000428">
    <property type="term" value="C:DNA-directed RNA polymerase complex"/>
    <property type="evidence" value="ECO:0007669"/>
    <property type="project" value="UniProtKB-KW"/>
</dbReference>
<dbReference type="Gene3D" id="4.10.860.120">
    <property type="entry name" value="RNA polymerase II, clamp domain"/>
    <property type="match status" value="1"/>
</dbReference>
<gene>
    <name evidence="7 10" type="primary">rpoC</name>
    <name evidence="10" type="ORF">ENV70_02385</name>
</gene>
<feature type="binding site" evidence="7">
    <location>
        <position position="82"/>
    </location>
    <ligand>
        <name>Zn(2+)</name>
        <dbReference type="ChEBI" id="CHEBI:29105"/>
        <label>1</label>
    </ligand>
</feature>
<feature type="binding site" evidence="7">
    <location>
        <position position="69"/>
    </location>
    <ligand>
        <name>Zn(2+)</name>
        <dbReference type="ChEBI" id="CHEBI:29105"/>
        <label>1</label>
    </ligand>
</feature>
<evidence type="ECO:0000256" key="7">
    <source>
        <dbReference type="HAMAP-Rule" id="MF_01322"/>
    </source>
</evidence>
<feature type="binding site" evidence="7">
    <location>
        <position position="462"/>
    </location>
    <ligand>
        <name>Mg(2+)</name>
        <dbReference type="ChEBI" id="CHEBI:18420"/>
    </ligand>
</feature>
<comment type="subunit">
    <text evidence="7">The RNAP catalytic core consists of 2 alpha, 1 beta, 1 beta' and 1 omega subunit. When a sigma factor is associated with the core the holoenzyme is formed, which can initiate transcription.</text>
</comment>
<accession>A0A7C6AFK1</accession>
<feature type="binding site" evidence="7">
    <location>
        <position position="460"/>
    </location>
    <ligand>
        <name>Mg(2+)</name>
        <dbReference type="ChEBI" id="CHEBI:18420"/>
    </ligand>
</feature>
<reference evidence="10" key="1">
    <citation type="journal article" date="2020" name="mSystems">
        <title>Genome- and Community-Level Interaction Insights into Carbon Utilization and Element Cycling Functions of Hydrothermarchaeota in Hydrothermal Sediment.</title>
        <authorList>
            <person name="Zhou Z."/>
            <person name="Liu Y."/>
            <person name="Xu W."/>
            <person name="Pan J."/>
            <person name="Luo Z.H."/>
            <person name="Li M."/>
        </authorList>
    </citation>
    <scope>NUCLEOTIDE SEQUENCE [LARGE SCALE GENOMIC DNA]</scope>
    <source>
        <strain evidence="10">SpSt-783</strain>
    </source>
</reference>
<evidence type="ECO:0000256" key="4">
    <source>
        <dbReference type="ARBA" id="ARBA00022723"/>
    </source>
</evidence>
<dbReference type="PANTHER" id="PTHR19376">
    <property type="entry name" value="DNA-DIRECTED RNA POLYMERASE"/>
    <property type="match status" value="1"/>
</dbReference>
<organism evidence="10">
    <name type="scientific">candidate division WOR-3 bacterium</name>
    <dbReference type="NCBI Taxonomy" id="2052148"/>
    <lineage>
        <taxon>Bacteria</taxon>
        <taxon>Bacteria division WOR-3</taxon>
    </lineage>
</organism>
<dbReference type="Gene3D" id="1.10.40.90">
    <property type="match status" value="1"/>
</dbReference>
<evidence type="ECO:0000256" key="2">
    <source>
        <dbReference type="ARBA" id="ARBA00022679"/>
    </source>
</evidence>
<feature type="binding site" evidence="7">
    <location>
        <position position="458"/>
    </location>
    <ligand>
        <name>Mg(2+)</name>
        <dbReference type="ChEBI" id="CHEBI:18420"/>
    </ligand>
</feature>
<comment type="caution">
    <text evidence="10">The sequence shown here is derived from an EMBL/GenBank/DDBJ whole genome shotgun (WGS) entry which is preliminary data.</text>
</comment>
<keyword evidence="4 7" id="KW-0479">Metal-binding</keyword>
<dbReference type="GO" id="GO:0006351">
    <property type="term" value="P:DNA-templated transcription"/>
    <property type="evidence" value="ECO:0007669"/>
    <property type="project" value="UniProtKB-UniRule"/>
</dbReference>
<comment type="similarity">
    <text evidence="7 8">Belongs to the RNA polymerase beta' chain family.</text>
</comment>
<dbReference type="GO" id="GO:0008270">
    <property type="term" value="F:zinc ion binding"/>
    <property type="evidence" value="ECO:0007669"/>
    <property type="project" value="UniProtKB-UniRule"/>
</dbReference>
<keyword evidence="2 7" id="KW-0808">Transferase</keyword>
<dbReference type="Gene3D" id="1.10.150.390">
    <property type="match status" value="1"/>
</dbReference>
<evidence type="ECO:0000256" key="5">
    <source>
        <dbReference type="ARBA" id="ARBA00023163"/>
    </source>
</evidence>
<dbReference type="SMART" id="SM00663">
    <property type="entry name" value="RPOLA_N"/>
    <property type="match status" value="1"/>
</dbReference>
<keyword evidence="3 7" id="KW-0548">Nucleotidyltransferase</keyword>
<dbReference type="Gene3D" id="2.40.40.20">
    <property type="match status" value="1"/>
</dbReference>
<dbReference type="Pfam" id="PF04983">
    <property type="entry name" value="RNA_pol_Rpb1_3"/>
    <property type="match status" value="1"/>
</dbReference>
<dbReference type="Pfam" id="PF04998">
    <property type="entry name" value="RNA_pol_Rpb1_5"/>
    <property type="match status" value="1"/>
</dbReference>
<protein>
    <recommendedName>
        <fullName evidence="7">DNA-directed RNA polymerase subunit beta'</fullName>
        <shortName evidence="7">RNAP subunit beta'</shortName>
        <ecNumber evidence="7">2.7.7.6</ecNumber>
    </recommendedName>
    <alternativeName>
        <fullName evidence="7">RNA polymerase subunit beta'</fullName>
    </alternativeName>
    <alternativeName>
        <fullName evidence="7">Transcriptase subunit beta'</fullName>
    </alternativeName>
</protein>
<comment type="catalytic activity">
    <reaction evidence="6 7 8">
        <text>RNA(n) + a ribonucleoside 5'-triphosphate = RNA(n+1) + diphosphate</text>
        <dbReference type="Rhea" id="RHEA:21248"/>
        <dbReference type="Rhea" id="RHEA-COMP:14527"/>
        <dbReference type="Rhea" id="RHEA-COMP:17342"/>
        <dbReference type="ChEBI" id="CHEBI:33019"/>
        <dbReference type="ChEBI" id="CHEBI:61557"/>
        <dbReference type="ChEBI" id="CHEBI:140395"/>
        <dbReference type="EC" id="2.7.7.6"/>
    </reaction>
</comment>
<dbReference type="Pfam" id="PF05000">
    <property type="entry name" value="RNA_pol_Rpb1_4"/>
    <property type="match status" value="1"/>
</dbReference>
<feature type="binding site" evidence="7">
    <location>
        <position position="871"/>
    </location>
    <ligand>
        <name>Zn(2+)</name>
        <dbReference type="ChEBI" id="CHEBI:29105"/>
        <label>2</label>
    </ligand>
</feature>
<dbReference type="SUPFAM" id="SSF64484">
    <property type="entry name" value="beta and beta-prime subunits of DNA dependent RNA-polymerase"/>
    <property type="match status" value="1"/>
</dbReference>
<feature type="binding site" evidence="7">
    <location>
        <position position="864"/>
    </location>
    <ligand>
        <name>Zn(2+)</name>
        <dbReference type="ChEBI" id="CHEBI:29105"/>
        <label>2</label>
    </ligand>
</feature>
<dbReference type="InterPro" id="IPR006592">
    <property type="entry name" value="RNA_pol_N"/>
</dbReference>
<dbReference type="InterPro" id="IPR042102">
    <property type="entry name" value="RNA_pol_Rpb1_3_sf"/>
</dbReference>
<dbReference type="InterPro" id="IPR007083">
    <property type="entry name" value="RNA_pol_Rpb1_4"/>
</dbReference>
<dbReference type="HAMAP" id="MF_01322">
    <property type="entry name" value="RNApol_bact_RpoC"/>
    <property type="match status" value="1"/>
</dbReference>
<dbReference type="InterPro" id="IPR038120">
    <property type="entry name" value="Rpb1_funnel_sf"/>
</dbReference>
<dbReference type="Pfam" id="PF00623">
    <property type="entry name" value="RNA_pol_Rpb1_2"/>
    <property type="match status" value="2"/>
</dbReference>
<evidence type="ECO:0000256" key="1">
    <source>
        <dbReference type="ARBA" id="ARBA00022478"/>
    </source>
</evidence>
<dbReference type="Pfam" id="PF04997">
    <property type="entry name" value="RNA_pol_Rpb1_1"/>
    <property type="match status" value="1"/>
</dbReference>
<evidence type="ECO:0000313" key="10">
    <source>
        <dbReference type="EMBL" id="HHS62452.1"/>
    </source>
</evidence>
<dbReference type="CDD" id="cd02655">
    <property type="entry name" value="RNAP_beta'_C"/>
    <property type="match status" value="1"/>
</dbReference>
<evidence type="ECO:0000259" key="9">
    <source>
        <dbReference type="SMART" id="SM00663"/>
    </source>
</evidence>
<keyword evidence="7" id="KW-0460">Magnesium</keyword>
<dbReference type="Gene3D" id="1.10.132.30">
    <property type="match status" value="1"/>
</dbReference>
<feature type="binding site" evidence="7">
    <location>
        <position position="790"/>
    </location>
    <ligand>
        <name>Zn(2+)</name>
        <dbReference type="ChEBI" id="CHEBI:29105"/>
        <label>2</label>
    </ligand>
</feature>
<feature type="binding site" evidence="7">
    <location>
        <position position="85"/>
    </location>
    <ligand>
        <name>Zn(2+)</name>
        <dbReference type="ChEBI" id="CHEBI:29105"/>
        <label>1</label>
    </ligand>
</feature>
<evidence type="ECO:0000256" key="8">
    <source>
        <dbReference type="RuleBase" id="RU004279"/>
    </source>
</evidence>
<dbReference type="GO" id="GO:0000287">
    <property type="term" value="F:magnesium ion binding"/>
    <property type="evidence" value="ECO:0007669"/>
    <property type="project" value="UniProtKB-UniRule"/>
</dbReference>
<keyword evidence="5 7" id="KW-0804">Transcription</keyword>
<sequence>MKHNPPESFDFADFTGIKLSLASPEVILSWSKGEVTRADTINYRTQRPEKDGLFCEKIFGPVKDYECACGKYKKAKYKGTVCDRCGVEVLPASVRRERMGHIDLAVPVAHIFFYKIPPSKIGLLLDLTINQLERILNYEDYIVVEPGNSPYAKGRILNEEEYQETRTKNYEGLRVDTGGQPIYDLLKEIDLENLAAELRMKLEKETLEARRIKLLNKLKLVEALRLSGNRPEWMMLTRIPVIPPDLRPLVALEGGRYATSDLNDLYKRVITRNNRVKQLLSGIKTPEVIVRNEKRMLQDAVDALLDNSRRTRPIKGRGNRPLKSLADALKGKQGRFRRNLLGKRVDYSGRSVIVVDPNLRLYECGIPKEMALELFKPMIIRKLEDRGVVDSERSARRLVRSRSAEVYEILEEVIKEHPVLLNRAPTLHRVSIQAFLPVLKEGRAIAIHPLVCVPYNADFDGDTMSVHIPLSPEAIMESYLLMLSIHNIRSPANGKAMMIPTQDIVIGLHYLTKVRNNSKPVKVYDDIDEINFALENKYISLHDAIIYKYKDKKIETTPGRVIFNQFLPEEMRFKNETLTKKRIAAIVDECLNKFGTTKTVELLDNIKKLGFEYATRSGLTIGIDDMKSPRNKEKLWDEGLKEITDINNAHKRGLISETERYNKVIDTWTKVASDIEEELINELGQDRDGFNPLYMMVESGARGSRNQANQICGLRGLMSKPQRKVSAVQIIETPIKSSCKEGLTVLEYFISTHGARKGLADTALKTADAGYLTRRLVDVAQNVTITIEDCGTILGQEITALKEGEKIVEPLSERIKGRVALIDVIDPTTNEVMVKAGEEIDDATAEKIEKRGISSVKVRSILTCEAPVGLCAKCYGRNLATGRMVELGEAVGIIAAQSIGEPGTQLTLRTFHVGGAALRIAESTERTADFDGEIVFEKLSVVENAAGRLVSLNDKGRIILKSKEASKEKVRKTIYNIPIGAIIYVKEKQTVKEGEILFEWDPYSIPIVSPVGGKVKYKDIEPNLTLQENWVDERSGGKQAVIVEDRMRKLHPKIIICDPKTEKEIKSFSIPAGAYLMVKKDETITPGALIARIPKEIGKSKDITGGLPRVEELFEAKYVKDAAVVSEIDGVVDIEEEKGTWIITVTPEAGDKKIYKIPTSRYLKVHSGEQIKAGDPLCEGPIDPHDILRIKGPMETQRFLVNEILEVYRIQDVKIDDKHIEVIVRQMLQKVKIEDPGTTPFVSGEILDKRRVIEKNQELMAVEGEYVKPATYRPQLLGITRAALSSESFFSAASFQETAKVLADASVEGKIDNLEGLKENVIVGRIIPAGTGFRKFQKIELVDEKSAEVEAG</sequence>
<name>A0A7C6AFK1_UNCW3</name>
<feature type="domain" description="RNA polymerase N-terminal" evidence="9">
    <location>
        <begin position="232"/>
        <end position="512"/>
    </location>
</feature>
<keyword evidence="1 7" id="KW-0240">DNA-directed RNA polymerase</keyword>
<evidence type="ECO:0000256" key="6">
    <source>
        <dbReference type="ARBA" id="ARBA00048552"/>
    </source>
</evidence>
<dbReference type="InterPro" id="IPR000722">
    <property type="entry name" value="RNA_pol_asu"/>
</dbReference>
<proteinExistence type="inferred from homology"/>
<feature type="binding site" evidence="7">
    <location>
        <position position="67"/>
    </location>
    <ligand>
        <name>Zn(2+)</name>
        <dbReference type="ChEBI" id="CHEBI:29105"/>
        <label>1</label>
    </ligand>
</feature>
<dbReference type="InterPro" id="IPR007081">
    <property type="entry name" value="RNA_pol_Rpb1_5"/>
</dbReference>
<dbReference type="Gene3D" id="2.40.50.100">
    <property type="match status" value="3"/>
</dbReference>
<dbReference type="NCBIfam" id="TIGR02386">
    <property type="entry name" value="rpoC_TIGR"/>
    <property type="match status" value="1"/>
</dbReference>
<comment type="cofactor">
    <cofactor evidence="7">
        <name>Mg(2+)</name>
        <dbReference type="ChEBI" id="CHEBI:18420"/>
    </cofactor>
    <text evidence="7">Binds 1 Mg(2+) ion per subunit.</text>
</comment>
<dbReference type="EC" id="2.7.7.6" evidence="7"/>
<dbReference type="InterPro" id="IPR012754">
    <property type="entry name" value="DNA-dir_RpoC_beta_prime_bact"/>
</dbReference>
<dbReference type="InterPro" id="IPR007080">
    <property type="entry name" value="RNA_pol_Rpb1_1"/>
</dbReference>
<keyword evidence="7" id="KW-0862">Zinc</keyword>
<dbReference type="GO" id="GO:0003899">
    <property type="term" value="F:DNA-directed RNA polymerase activity"/>
    <property type="evidence" value="ECO:0007669"/>
    <property type="project" value="UniProtKB-UniRule"/>
</dbReference>
<dbReference type="Gene3D" id="1.10.1790.20">
    <property type="match status" value="1"/>
</dbReference>
<dbReference type="InterPro" id="IPR045867">
    <property type="entry name" value="DNA-dir_RpoC_beta_prime"/>
</dbReference>
<dbReference type="PANTHER" id="PTHR19376:SF54">
    <property type="entry name" value="DNA-DIRECTED RNA POLYMERASE SUBUNIT BETA"/>
    <property type="match status" value="1"/>
</dbReference>
<dbReference type="InterPro" id="IPR044893">
    <property type="entry name" value="RNA_pol_Rpb1_clamp_domain"/>
</dbReference>
<comment type="function">
    <text evidence="7 8">DNA-dependent RNA polymerase catalyzes the transcription of DNA into RNA using the four ribonucleoside triphosphates as substrates.</text>
</comment>
<evidence type="ECO:0000256" key="3">
    <source>
        <dbReference type="ARBA" id="ARBA00022695"/>
    </source>
</evidence>
<dbReference type="EMBL" id="DTHJ01000052">
    <property type="protein sequence ID" value="HHS62452.1"/>
    <property type="molecule type" value="Genomic_DNA"/>
</dbReference>
<dbReference type="GO" id="GO:0003677">
    <property type="term" value="F:DNA binding"/>
    <property type="evidence" value="ECO:0007669"/>
    <property type="project" value="UniProtKB-UniRule"/>
</dbReference>
<feature type="binding site" evidence="7">
    <location>
        <position position="874"/>
    </location>
    <ligand>
        <name>Zn(2+)</name>
        <dbReference type="ChEBI" id="CHEBI:29105"/>
        <label>2</label>
    </ligand>
</feature>
<dbReference type="InterPro" id="IPR007066">
    <property type="entry name" value="RNA_pol_Rpb1_3"/>
</dbReference>
<dbReference type="CDD" id="cd01609">
    <property type="entry name" value="RNAP_beta'_N"/>
    <property type="match status" value="1"/>
</dbReference>